<dbReference type="STRING" id="29364.SAMN04487772_11419"/>
<dbReference type="GO" id="GO:0006783">
    <property type="term" value="P:heme biosynthetic process"/>
    <property type="evidence" value="ECO:0007669"/>
    <property type="project" value="TreeGrafter"/>
</dbReference>
<gene>
    <name evidence="2" type="ORF">SAMN04487772_11419</name>
</gene>
<dbReference type="InterPro" id="IPR052200">
    <property type="entry name" value="Protoporphyrinogen_IX_DH"/>
</dbReference>
<evidence type="ECO:0000259" key="1">
    <source>
        <dbReference type="Pfam" id="PF12724"/>
    </source>
</evidence>
<dbReference type="GO" id="GO:0070819">
    <property type="term" value="F:menaquinone-dependent protoporphyrinogen oxidase activity"/>
    <property type="evidence" value="ECO:0007669"/>
    <property type="project" value="TreeGrafter"/>
</dbReference>
<dbReference type="SUPFAM" id="SSF52218">
    <property type="entry name" value="Flavoproteins"/>
    <property type="match status" value="1"/>
</dbReference>
<dbReference type="GO" id="GO:0010181">
    <property type="term" value="F:FMN binding"/>
    <property type="evidence" value="ECO:0007669"/>
    <property type="project" value="InterPro"/>
</dbReference>
<dbReference type="PANTHER" id="PTHR38030:SF2">
    <property type="entry name" value="PROTOPORPHYRINOGEN IX DEHYDROGENASE [QUINONE]"/>
    <property type="match status" value="1"/>
</dbReference>
<dbReference type="EMBL" id="FOHN01000014">
    <property type="protein sequence ID" value="SET30391.1"/>
    <property type="molecule type" value="Genomic_DNA"/>
</dbReference>
<sequence length="179" mass="21004">MGKEVVLFRSKTGYTLRYAQWISRALDCELREIQNVKLSDLESYDTLIIGGSVYLGALKGMDFLLKNWTYLVHKKIYILMVGLEEPDTKRVEKIWRRQFTSQQRRQLRYYYVKGGLNYERLGIFDKAIILLFKLLMQTTKTGKGKTQGFIGNLRCPVDFTNRESIEPLIKDIKKGRECM</sequence>
<dbReference type="PANTHER" id="PTHR38030">
    <property type="entry name" value="PROTOPORPHYRINOGEN IX DEHYDROGENASE [MENAQUINONE]"/>
    <property type="match status" value="1"/>
</dbReference>
<accession>A0A1I0DE48</accession>
<dbReference type="GO" id="GO:0009055">
    <property type="term" value="F:electron transfer activity"/>
    <property type="evidence" value="ECO:0007669"/>
    <property type="project" value="InterPro"/>
</dbReference>
<dbReference type="InterPro" id="IPR026816">
    <property type="entry name" value="Flavodoxin_dom"/>
</dbReference>
<feature type="domain" description="Flavodoxin" evidence="1">
    <location>
        <begin position="5"/>
        <end position="138"/>
    </location>
</feature>
<dbReference type="InterPro" id="IPR001226">
    <property type="entry name" value="Flavodoxin_CS"/>
</dbReference>
<protein>
    <submittedName>
        <fullName evidence="2">Protoporphyrinogen IX oxidase, menaquinone-dependent (Flavodoxin domain)</fullName>
    </submittedName>
</protein>
<proteinExistence type="predicted"/>
<dbReference type="InterPro" id="IPR029039">
    <property type="entry name" value="Flavoprotein-like_sf"/>
</dbReference>
<evidence type="ECO:0000313" key="3">
    <source>
        <dbReference type="Proteomes" id="UP000199800"/>
    </source>
</evidence>
<dbReference type="Gene3D" id="3.40.50.360">
    <property type="match status" value="1"/>
</dbReference>
<name>A0A1I0DE48_9FIRM</name>
<dbReference type="Proteomes" id="UP000199800">
    <property type="component" value="Unassembled WGS sequence"/>
</dbReference>
<keyword evidence="3" id="KW-1185">Reference proteome</keyword>
<dbReference type="RefSeq" id="WP_177180735.1">
    <property type="nucleotide sequence ID" value="NZ_FOHN01000014.1"/>
</dbReference>
<reference evidence="2 3" key="1">
    <citation type="submission" date="2016-10" db="EMBL/GenBank/DDBJ databases">
        <authorList>
            <person name="de Groot N.N."/>
        </authorList>
    </citation>
    <scope>NUCLEOTIDE SEQUENCE [LARGE SCALE GENOMIC DNA]</scope>
    <source>
        <strain evidence="2 3">DSM 1801</strain>
    </source>
</reference>
<organism evidence="2 3">
    <name type="scientific">[Clostridium] polysaccharolyticum</name>
    <dbReference type="NCBI Taxonomy" id="29364"/>
    <lineage>
        <taxon>Bacteria</taxon>
        <taxon>Bacillati</taxon>
        <taxon>Bacillota</taxon>
        <taxon>Clostridia</taxon>
        <taxon>Lachnospirales</taxon>
        <taxon>Lachnospiraceae</taxon>
    </lineage>
</organism>
<dbReference type="AlphaFoldDB" id="A0A1I0DE48"/>
<evidence type="ECO:0000313" key="2">
    <source>
        <dbReference type="EMBL" id="SET30391.1"/>
    </source>
</evidence>
<dbReference type="Pfam" id="PF12724">
    <property type="entry name" value="Flavodoxin_5"/>
    <property type="match status" value="1"/>
</dbReference>
<dbReference type="PROSITE" id="PS00201">
    <property type="entry name" value="FLAVODOXIN"/>
    <property type="match status" value="1"/>
</dbReference>